<comment type="caution">
    <text evidence="1">The sequence shown here is derived from an EMBL/GenBank/DDBJ whole genome shotgun (WGS) entry which is preliminary data.</text>
</comment>
<dbReference type="EMBL" id="QSID01000009">
    <property type="protein sequence ID" value="RHC64190.1"/>
    <property type="molecule type" value="Genomic_DNA"/>
</dbReference>
<dbReference type="RefSeq" id="WP_118381225.1">
    <property type="nucleotide sequence ID" value="NZ_CABJFJ010000009.1"/>
</dbReference>
<organism evidence="1 2">
    <name type="scientific">Anaerobutyricum hallii</name>
    <dbReference type="NCBI Taxonomy" id="39488"/>
    <lineage>
        <taxon>Bacteria</taxon>
        <taxon>Bacillati</taxon>
        <taxon>Bacillota</taxon>
        <taxon>Clostridia</taxon>
        <taxon>Lachnospirales</taxon>
        <taxon>Lachnospiraceae</taxon>
        <taxon>Anaerobutyricum</taxon>
    </lineage>
</organism>
<dbReference type="AlphaFoldDB" id="A0A414B588"/>
<evidence type="ECO:0000313" key="1">
    <source>
        <dbReference type="EMBL" id="RHC64190.1"/>
    </source>
</evidence>
<gene>
    <name evidence="1" type="ORF">DW833_09005</name>
</gene>
<proteinExistence type="predicted"/>
<reference evidence="1 2" key="1">
    <citation type="submission" date="2018-08" db="EMBL/GenBank/DDBJ databases">
        <title>A genome reference for cultivated species of the human gut microbiota.</title>
        <authorList>
            <person name="Zou Y."/>
            <person name="Xue W."/>
            <person name="Luo G."/>
        </authorList>
    </citation>
    <scope>NUCLEOTIDE SEQUENCE [LARGE SCALE GENOMIC DNA]</scope>
    <source>
        <strain evidence="1 2">AM34-3LB</strain>
    </source>
</reference>
<protein>
    <submittedName>
        <fullName evidence="1">Replisome organizer</fullName>
    </submittedName>
</protein>
<sequence length="249" mass="29022">MANKRMFTLKVVDSDVFLEMPLSTQCLYFHLAMRADDDGFVGNPMKILRITNASKDDLKLLIAKRFLLTFPDDTEGVMVIKHWRMHNCISQNRYHETQYIDQKSQLRLRRNNTYSLTEGVPIDDRGLIESQAEEKAISVSERKDSSKGKTEYSLQFKEMWEIYPKKRDKGQAYRQYQARIKDGYTAEEILMAVQNYADECRRTHRDEKYIKHAKTFLGAATPFEDYLPGKNDYAPAQGNEGAADFNKYL</sequence>
<evidence type="ECO:0000313" key="2">
    <source>
        <dbReference type="Proteomes" id="UP000284621"/>
    </source>
</evidence>
<dbReference type="Proteomes" id="UP000284621">
    <property type="component" value="Unassembled WGS sequence"/>
</dbReference>
<accession>A0A414B588</accession>
<keyword evidence="2" id="KW-1185">Reference proteome</keyword>
<name>A0A414B588_9FIRM</name>